<feature type="domain" description="Phosphatidic acid phosphatase type 2/haloperoxidase" evidence="2">
    <location>
        <begin position="88"/>
        <end position="200"/>
    </location>
</feature>
<accession>A0A075SJV3</accession>
<dbReference type="PATRIC" id="fig|1214179.4.peg.1740"/>
<feature type="transmembrane region" description="Helical" evidence="1">
    <location>
        <begin position="12"/>
        <end position="35"/>
    </location>
</feature>
<keyword evidence="1" id="KW-0812">Transmembrane</keyword>
<feature type="transmembrane region" description="Helical" evidence="1">
    <location>
        <begin position="55"/>
        <end position="81"/>
    </location>
</feature>
<name>A0A075SJV3_STRSU</name>
<keyword evidence="1" id="KW-1133">Transmembrane helix</keyword>
<dbReference type="SMART" id="SM00014">
    <property type="entry name" value="acidPPc"/>
    <property type="match status" value="1"/>
</dbReference>
<gene>
    <name evidence="3" type="ORF">ID09_08800</name>
</gene>
<dbReference type="PANTHER" id="PTHR14969:SF13">
    <property type="entry name" value="AT30094P"/>
    <property type="match status" value="1"/>
</dbReference>
<feature type="transmembrane region" description="Helical" evidence="1">
    <location>
        <begin position="88"/>
        <end position="109"/>
    </location>
</feature>
<feature type="transmembrane region" description="Helical" evidence="1">
    <location>
        <begin position="185"/>
        <end position="203"/>
    </location>
</feature>
<dbReference type="Pfam" id="PF01569">
    <property type="entry name" value="PAP2"/>
    <property type="match status" value="1"/>
</dbReference>
<feature type="transmembrane region" description="Helical" evidence="1">
    <location>
        <begin position="129"/>
        <end position="146"/>
    </location>
</feature>
<evidence type="ECO:0000259" key="2">
    <source>
        <dbReference type="SMART" id="SM00014"/>
    </source>
</evidence>
<dbReference type="RefSeq" id="WP_024381672.1">
    <property type="nucleotide sequence ID" value="NZ_ALLE01000012.1"/>
</dbReference>
<evidence type="ECO:0000313" key="4">
    <source>
        <dbReference type="Proteomes" id="UP000028185"/>
    </source>
</evidence>
<dbReference type="EMBL" id="CP008921">
    <property type="protein sequence ID" value="AIG44113.1"/>
    <property type="molecule type" value="Genomic_DNA"/>
</dbReference>
<dbReference type="Proteomes" id="UP000028185">
    <property type="component" value="Chromosome"/>
</dbReference>
<dbReference type="SUPFAM" id="SSF48317">
    <property type="entry name" value="Acid phosphatase/Vanadium-dependent haloperoxidase"/>
    <property type="match status" value="1"/>
</dbReference>
<dbReference type="CDD" id="cd03392">
    <property type="entry name" value="PAP2_like_2"/>
    <property type="match status" value="1"/>
</dbReference>
<evidence type="ECO:0000313" key="3">
    <source>
        <dbReference type="EMBL" id="AIG44113.1"/>
    </source>
</evidence>
<reference evidence="3 4" key="1">
    <citation type="journal article" date="2014" name="Genome Announc.">
        <title>Whole-Genome Sequence of Streptococcus suis Serotype 4 Reference Strain 6407.</title>
        <authorList>
            <person name="Wang K."/>
            <person name="Chen J."/>
            <person name="Yao H."/>
            <person name="Lu C."/>
        </authorList>
    </citation>
    <scope>NUCLEOTIDE SEQUENCE [LARGE SCALE GENOMIC DNA]</scope>
    <source>
        <strain evidence="3">6407</strain>
    </source>
</reference>
<dbReference type="InterPro" id="IPR000326">
    <property type="entry name" value="PAP2/HPO"/>
</dbReference>
<dbReference type="AlphaFoldDB" id="A0A075SJV3"/>
<keyword evidence="1" id="KW-0472">Membrane</keyword>
<dbReference type="HOGENOM" id="CLU_072573_3_3_9"/>
<dbReference type="PANTHER" id="PTHR14969">
    <property type="entry name" value="SPHINGOSINE-1-PHOSPHATE PHOSPHOHYDROLASE"/>
    <property type="match status" value="1"/>
</dbReference>
<protein>
    <submittedName>
        <fullName evidence="3">Phosphatase</fullName>
    </submittedName>
</protein>
<feature type="transmembrane region" description="Helical" evidence="1">
    <location>
        <begin position="158"/>
        <end position="179"/>
    </location>
</feature>
<proteinExistence type="predicted"/>
<sequence>MKNKQIHLRNASFFALAFVILGYVVKFYPTTLAGFDSTVQSAIRGNLPSGASQFWTSITVLGNTVIILAITMILAAIFYYYKKWKIEAYFLLASFAAMGVASTALKYVYQRPRPSIEWLIDTIGYSFPSWHTASTMMIAGAVVIIVHQRMKKGIARLVLQAMLILLAILVAVSRIYIGVHYPTDIIGGWLLAVTLLQMMYPFYDQKRFEWHFQSKQK</sequence>
<evidence type="ECO:0000256" key="1">
    <source>
        <dbReference type="SAM" id="Phobius"/>
    </source>
</evidence>
<dbReference type="InterPro" id="IPR036938">
    <property type="entry name" value="PAP2/HPO_sf"/>
</dbReference>
<dbReference type="Gene3D" id="1.20.144.10">
    <property type="entry name" value="Phosphatidic acid phosphatase type 2/haloperoxidase"/>
    <property type="match status" value="2"/>
</dbReference>
<organism evidence="3 4">
    <name type="scientific">Streptococcus suis 6407</name>
    <dbReference type="NCBI Taxonomy" id="1214179"/>
    <lineage>
        <taxon>Bacteria</taxon>
        <taxon>Bacillati</taxon>
        <taxon>Bacillota</taxon>
        <taxon>Bacilli</taxon>
        <taxon>Lactobacillales</taxon>
        <taxon>Streptococcaceae</taxon>
        <taxon>Streptococcus</taxon>
    </lineage>
</organism>